<proteinExistence type="predicted"/>
<organism evidence="1 2">
    <name type="scientific">Kitasatospora cystarginea</name>
    <dbReference type="NCBI Taxonomy" id="58350"/>
    <lineage>
        <taxon>Bacteria</taxon>
        <taxon>Bacillati</taxon>
        <taxon>Actinomycetota</taxon>
        <taxon>Actinomycetes</taxon>
        <taxon>Kitasatosporales</taxon>
        <taxon>Streptomycetaceae</taxon>
        <taxon>Kitasatospora</taxon>
    </lineage>
</organism>
<gene>
    <name evidence="1" type="ORF">GCM10010430_42390</name>
</gene>
<protein>
    <submittedName>
        <fullName evidence="1">Uncharacterized protein</fullName>
    </submittedName>
</protein>
<comment type="caution">
    <text evidence="1">The sequence shown here is derived from an EMBL/GenBank/DDBJ whole genome shotgun (WGS) entry which is preliminary data.</text>
</comment>
<evidence type="ECO:0000313" key="2">
    <source>
        <dbReference type="Proteomes" id="UP001500305"/>
    </source>
</evidence>
<keyword evidence="2" id="KW-1185">Reference proteome</keyword>
<evidence type="ECO:0000313" key="1">
    <source>
        <dbReference type="EMBL" id="GAA2254163.1"/>
    </source>
</evidence>
<reference evidence="1 2" key="1">
    <citation type="journal article" date="2019" name="Int. J. Syst. Evol. Microbiol.">
        <title>The Global Catalogue of Microorganisms (GCM) 10K type strain sequencing project: providing services to taxonomists for standard genome sequencing and annotation.</title>
        <authorList>
            <consortium name="The Broad Institute Genomics Platform"/>
            <consortium name="The Broad Institute Genome Sequencing Center for Infectious Disease"/>
            <person name="Wu L."/>
            <person name="Ma J."/>
        </authorList>
    </citation>
    <scope>NUCLEOTIDE SEQUENCE [LARGE SCALE GENOMIC DNA]</scope>
    <source>
        <strain evidence="1 2">JCM 7356</strain>
    </source>
</reference>
<accession>A0ABN3ECS9</accession>
<name>A0ABN3ECS9_9ACTN</name>
<dbReference type="EMBL" id="BAAATR010000019">
    <property type="protein sequence ID" value="GAA2254163.1"/>
    <property type="molecule type" value="Genomic_DNA"/>
</dbReference>
<dbReference type="Proteomes" id="UP001500305">
    <property type="component" value="Unassembled WGS sequence"/>
</dbReference>
<sequence length="110" mass="11791">MAWGLQYSTPPAGSRHPDLPVEVRGVQVSGPGDVREQQPLRAPHAVVLDVPPELEGHVRRQRDQPPGFLGIARLDVPPLDGAVLAGLGLAVLGDLEVDPEHLRLEVDLVP</sequence>